<reference evidence="3" key="3">
    <citation type="submission" date="2023-06" db="EMBL/GenBank/DDBJ databases">
        <authorList>
            <person name="Sun Q."/>
            <person name="Zhou Y."/>
        </authorList>
    </citation>
    <scope>NUCLEOTIDE SEQUENCE</scope>
    <source>
        <strain evidence="3">CGMCC 1.10859</strain>
    </source>
</reference>
<feature type="domain" description="Hedgehog/Intein (Hint)" evidence="2">
    <location>
        <begin position="149"/>
        <end position="295"/>
    </location>
</feature>
<keyword evidence="5" id="KW-1185">Reference proteome</keyword>
<dbReference type="Pfam" id="PF13403">
    <property type="entry name" value="Hint_2"/>
    <property type="match status" value="1"/>
</dbReference>
<sequence length="362" mass="40354">MPFIYSPDALFYDSAANAWSLRPDYDPKLHRVEITFSDDDGKLSGDNSKDEVGADANQTAEVRDWEGNLISSGLVYDEEAYEVVRPDSTHFRIDRLEIGGQHVGYVTTDLLEPGVTYSMYETENVYEPGGEEEHSEDNRLSYTQIADVPCFLAGTSVMTEQGMVPVDWLRPGDRLLTRDRGFQPLLWVGRFELGQTGEALPAESRPVEIEAGALGAGQPATKLRVSPQHRLLLQHPQMQLCFGHEAMFCAADFLTGWPGVSRPHRRGPAIYYHLLLPHHAAVLSDGQWTESLFLGDQMEEIVPAAERTALRRRADAAGLGHEVTAYPCLRRWEVALLTPPQVKDDTDDLSCAWTEEGARARA</sequence>
<comment type="caution">
    <text evidence="3">The sequence shown here is derived from an EMBL/GenBank/DDBJ whole genome shotgun (WGS) entry which is preliminary data.</text>
</comment>
<reference evidence="4 5" key="2">
    <citation type="submission" date="2016-10" db="EMBL/GenBank/DDBJ databases">
        <authorList>
            <person name="Varghese N."/>
            <person name="Submissions S."/>
        </authorList>
    </citation>
    <scope>NUCLEOTIDE SEQUENCE [LARGE SCALE GENOMIC DNA]</scope>
    <source>
        <strain evidence="4 5">DSM 24802</strain>
    </source>
</reference>
<dbReference type="RefSeq" id="WP_092163895.1">
    <property type="nucleotide sequence ID" value="NZ_BNAB01000001.1"/>
</dbReference>
<dbReference type="EMBL" id="FNOB01000001">
    <property type="protein sequence ID" value="SDW01977.1"/>
    <property type="molecule type" value="Genomic_DNA"/>
</dbReference>
<evidence type="ECO:0000313" key="3">
    <source>
        <dbReference type="EMBL" id="GHD99008.1"/>
    </source>
</evidence>
<feature type="region of interest" description="Disordered" evidence="1">
    <location>
        <begin position="37"/>
        <end position="56"/>
    </location>
</feature>
<gene>
    <name evidence="3" type="ORF">GCM10008024_04810</name>
    <name evidence="4" type="ORF">SAMN05444006_10167</name>
</gene>
<dbReference type="Proteomes" id="UP000634647">
    <property type="component" value="Unassembled WGS sequence"/>
</dbReference>
<dbReference type="EMBL" id="BNAB01000001">
    <property type="protein sequence ID" value="GHD99008.1"/>
    <property type="molecule type" value="Genomic_DNA"/>
</dbReference>
<dbReference type="SUPFAM" id="SSF51294">
    <property type="entry name" value="Hedgehog/intein (Hint) domain"/>
    <property type="match status" value="1"/>
</dbReference>
<accession>A0AAN4UNE9</accession>
<evidence type="ECO:0000313" key="5">
    <source>
        <dbReference type="Proteomes" id="UP000199541"/>
    </source>
</evidence>
<dbReference type="InterPro" id="IPR036844">
    <property type="entry name" value="Hint_dom_sf"/>
</dbReference>
<organism evidence="3 6">
    <name type="scientific">Allgaiera indica</name>
    <dbReference type="NCBI Taxonomy" id="765699"/>
    <lineage>
        <taxon>Bacteria</taxon>
        <taxon>Pseudomonadati</taxon>
        <taxon>Pseudomonadota</taxon>
        <taxon>Alphaproteobacteria</taxon>
        <taxon>Rhodobacterales</taxon>
        <taxon>Paracoccaceae</taxon>
        <taxon>Allgaiera</taxon>
    </lineage>
</organism>
<evidence type="ECO:0000313" key="6">
    <source>
        <dbReference type="Proteomes" id="UP000634647"/>
    </source>
</evidence>
<feature type="compositionally biased region" description="Basic and acidic residues" evidence="1">
    <location>
        <begin position="37"/>
        <end position="52"/>
    </location>
</feature>
<evidence type="ECO:0000313" key="4">
    <source>
        <dbReference type="EMBL" id="SDW01977.1"/>
    </source>
</evidence>
<dbReference type="InterPro" id="IPR028992">
    <property type="entry name" value="Hedgehog/Intein_dom"/>
</dbReference>
<protein>
    <submittedName>
        <fullName evidence="4">Hint domain-containing protein</fullName>
    </submittedName>
</protein>
<evidence type="ECO:0000259" key="2">
    <source>
        <dbReference type="Pfam" id="PF13403"/>
    </source>
</evidence>
<evidence type="ECO:0000256" key="1">
    <source>
        <dbReference type="SAM" id="MobiDB-lite"/>
    </source>
</evidence>
<reference evidence="3" key="1">
    <citation type="journal article" date="2014" name="Int. J. Syst. Evol. Microbiol.">
        <title>Complete genome sequence of Corynebacterium casei LMG S-19264T (=DSM 44701T), isolated from a smear-ripened cheese.</title>
        <authorList>
            <consortium name="US DOE Joint Genome Institute (JGI-PGF)"/>
            <person name="Walter F."/>
            <person name="Albersmeier A."/>
            <person name="Kalinowski J."/>
            <person name="Ruckert C."/>
        </authorList>
    </citation>
    <scope>NUCLEOTIDE SEQUENCE</scope>
    <source>
        <strain evidence="3">CGMCC 1.10859</strain>
    </source>
</reference>
<name>A0AAN4UNE9_9RHOB</name>
<proteinExistence type="predicted"/>
<dbReference type="AlphaFoldDB" id="A0AAN4UNE9"/>
<dbReference type="Proteomes" id="UP000199541">
    <property type="component" value="Unassembled WGS sequence"/>
</dbReference>